<evidence type="ECO:0000259" key="8">
    <source>
        <dbReference type="PROSITE" id="PS51192"/>
    </source>
</evidence>
<gene>
    <name evidence="10" type="ORF">E5288_WYG008244</name>
</gene>
<dbReference type="Gene3D" id="3.40.50.300">
    <property type="entry name" value="P-loop containing nucleotide triphosphate hydrolases"/>
    <property type="match status" value="2"/>
</dbReference>
<dbReference type="SMART" id="SM00490">
    <property type="entry name" value="HELICc"/>
    <property type="match status" value="1"/>
</dbReference>
<dbReference type="EMBL" id="VBQZ03000121">
    <property type="protein sequence ID" value="MXQ94850.1"/>
    <property type="molecule type" value="Genomic_DNA"/>
</dbReference>
<dbReference type="GO" id="GO:0003724">
    <property type="term" value="F:RNA helicase activity"/>
    <property type="evidence" value="ECO:0007669"/>
    <property type="project" value="UniProtKB-EC"/>
</dbReference>
<dbReference type="SMART" id="SM00487">
    <property type="entry name" value="DEXDc"/>
    <property type="match status" value="1"/>
</dbReference>
<dbReference type="InterPro" id="IPR011545">
    <property type="entry name" value="DEAD/DEAH_box_helicase_dom"/>
</dbReference>
<evidence type="ECO:0000313" key="10">
    <source>
        <dbReference type="EMBL" id="MXQ94850.1"/>
    </source>
</evidence>
<dbReference type="InterPro" id="IPR027417">
    <property type="entry name" value="P-loop_NTPase"/>
</dbReference>
<feature type="domain" description="Helicase C-terminal" evidence="9">
    <location>
        <begin position="363"/>
        <end position="542"/>
    </location>
</feature>
<evidence type="ECO:0000256" key="6">
    <source>
        <dbReference type="RuleBase" id="RU365068"/>
    </source>
</evidence>
<dbReference type="PROSITE" id="PS51194">
    <property type="entry name" value="HELICASE_CTER"/>
    <property type="match status" value="1"/>
</dbReference>
<comment type="function">
    <text evidence="6">RNA helicase.</text>
</comment>
<keyword evidence="11" id="KW-1185">Reference proteome</keyword>
<dbReference type="SMART" id="SM01178">
    <property type="entry name" value="DUF4217"/>
    <property type="match status" value="1"/>
</dbReference>
<dbReference type="CDD" id="cd18787">
    <property type="entry name" value="SF2_C_DEAD"/>
    <property type="match status" value="1"/>
</dbReference>
<sequence length="728" mass="80599">MAAVSGVLPQVPEPRAAVFRTFSKPRPAHARRQAAATKRKCQASSEAPPAKRRSKASFLPAKKTAAKETRRTLKGKAQRTFSPKKPSAGARDGDQERKPGAKTSSLFKNNPEIPELPRPVVKQVQEKVFTSDAFQALDLHPHLVSIPPCKHVFFLSGGPSVQKQSIPVLLEGRDALVRSQTGSGKTLAYCIPVVQSLQAMQSKIQRGDGPYALILVPTRELALQSFDTVQKLLKPFTWIVPGVLMGGEKRKSEKARLRKGINILISTPGRLVDHIKSTKNIHFRQIRWLILDEADSTCLSAVLSFSLSLKGVARLADISLHDPVSISVLDESHDVSSPESEAFLEASPPQATDELDGFAIPAGLEQHVVVVPSKLRLVCLAAFILQKCKFERDQKVIVFFSSCELVEFHYTLFLQTLLSGSGALAPEHLPSTSTPLKFLRLHSALEQEERTAVFQDFTHSKTGILFCTDIAARGLDLPQVTWIVQYNAPSSPAEYIHRIGRTARIGCHGSSLLVLAPSEAEYVNSLASHKINVSEVKMEDILSVLTKDDCFKGRRGGSQKSRAAGPQEIRERATVLQTLFEDYVHSSEETVSGAKKALQSFIRAYATYPRELKHIFHIRLLHLGHMAKSFGLRDAPKNLCASAMKKKKANLKRPDLQRKKTQSKQRLAEILRSEYASGMETGGTKFAFEVKRHRCLSVLFRLVLQKGSGSVLRPRPQLPLPRCVFWEV</sequence>
<dbReference type="GO" id="GO:0016787">
    <property type="term" value="F:hydrolase activity"/>
    <property type="evidence" value="ECO:0007669"/>
    <property type="project" value="UniProtKB-KW"/>
</dbReference>
<comment type="caution">
    <text evidence="10">The sequence shown here is derived from an EMBL/GenBank/DDBJ whole genome shotgun (WGS) entry which is preliminary data.</text>
</comment>
<dbReference type="Pfam" id="PF13959">
    <property type="entry name" value="CTE_SPB4"/>
    <property type="match status" value="1"/>
</dbReference>
<keyword evidence="2 6" id="KW-0378">Hydrolase</keyword>
<protein>
    <recommendedName>
        <fullName evidence="6">ATP-dependent RNA helicase</fullName>
        <ecNumber evidence="6">3.6.4.13</ecNumber>
    </recommendedName>
</protein>
<evidence type="ECO:0000256" key="4">
    <source>
        <dbReference type="ARBA" id="ARBA00022840"/>
    </source>
</evidence>
<dbReference type="PROSITE" id="PS51192">
    <property type="entry name" value="HELICASE_ATP_BIND_1"/>
    <property type="match status" value="1"/>
</dbReference>
<accession>A0A6B0RXU1</accession>
<feature type="compositionally biased region" description="Basic residues" evidence="7">
    <location>
        <begin position="26"/>
        <end position="41"/>
    </location>
</feature>
<comment type="domain">
    <text evidence="6">The Q motif is unique to and characteristic of the DEAD box family of RNA helicases and controls ATP binding and hydrolysis.</text>
</comment>
<dbReference type="PANTHER" id="PTHR24031">
    <property type="entry name" value="RNA HELICASE"/>
    <property type="match status" value="1"/>
</dbReference>
<evidence type="ECO:0000256" key="5">
    <source>
        <dbReference type="ARBA" id="ARBA00022884"/>
    </source>
</evidence>
<dbReference type="Pfam" id="PF00271">
    <property type="entry name" value="Helicase_C"/>
    <property type="match status" value="1"/>
</dbReference>
<dbReference type="InterPro" id="IPR001650">
    <property type="entry name" value="Helicase_C-like"/>
</dbReference>
<keyword evidence="3 6" id="KW-0347">Helicase</keyword>
<comment type="similarity">
    <text evidence="6">Belongs to the DEAD box helicase family.</text>
</comment>
<comment type="catalytic activity">
    <reaction evidence="6">
        <text>ATP + H2O = ADP + phosphate + H(+)</text>
        <dbReference type="Rhea" id="RHEA:13065"/>
        <dbReference type="ChEBI" id="CHEBI:15377"/>
        <dbReference type="ChEBI" id="CHEBI:15378"/>
        <dbReference type="ChEBI" id="CHEBI:30616"/>
        <dbReference type="ChEBI" id="CHEBI:43474"/>
        <dbReference type="ChEBI" id="CHEBI:456216"/>
        <dbReference type="EC" id="3.6.4.13"/>
    </reaction>
</comment>
<evidence type="ECO:0000259" key="9">
    <source>
        <dbReference type="PROSITE" id="PS51194"/>
    </source>
</evidence>
<organism evidence="10 11">
    <name type="scientific">Bos mutus</name>
    <name type="common">wild yak</name>
    <dbReference type="NCBI Taxonomy" id="72004"/>
    <lineage>
        <taxon>Eukaryota</taxon>
        <taxon>Metazoa</taxon>
        <taxon>Chordata</taxon>
        <taxon>Craniata</taxon>
        <taxon>Vertebrata</taxon>
        <taxon>Euteleostomi</taxon>
        <taxon>Mammalia</taxon>
        <taxon>Eutheria</taxon>
        <taxon>Laurasiatheria</taxon>
        <taxon>Artiodactyla</taxon>
        <taxon>Ruminantia</taxon>
        <taxon>Pecora</taxon>
        <taxon>Bovidae</taxon>
        <taxon>Bovinae</taxon>
        <taxon>Bos</taxon>
    </lineage>
</organism>
<evidence type="ECO:0000256" key="2">
    <source>
        <dbReference type="ARBA" id="ARBA00022801"/>
    </source>
</evidence>
<dbReference type="Proteomes" id="UP000322234">
    <property type="component" value="Unassembled WGS sequence"/>
</dbReference>
<dbReference type="Pfam" id="PF00270">
    <property type="entry name" value="DEAD"/>
    <property type="match status" value="1"/>
</dbReference>
<dbReference type="FunFam" id="3.40.50.300:FF:001466">
    <property type="entry name" value="RNA helicase"/>
    <property type="match status" value="1"/>
</dbReference>
<feature type="domain" description="Helicase ATP-binding" evidence="8">
    <location>
        <begin position="166"/>
        <end position="327"/>
    </location>
</feature>
<reference evidence="10" key="1">
    <citation type="submission" date="2019-10" db="EMBL/GenBank/DDBJ databases">
        <title>The sequence and de novo assembly of the wild yak genome.</title>
        <authorList>
            <person name="Liu Y."/>
        </authorList>
    </citation>
    <scope>NUCLEOTIDE SEQUENCE [LARGE SCALE GENOMIC DNA]</scope>
    <source>
        <strain evidence="10">WY2019</strain>
    </source>
</reference>
<dbReference type="SUPFAM" id="SSF52540">
    <property type="entry name" value="P-loop containing nucleoside triphosphate hydrolases"/>
    <property type="match status" value="1"/>
</dbReference>
<dbReference type="EC" id="3.6.4.13" evidence="6"/>
<dbReference type="GO" id="GO:0005524">
    <property type="term" value="F:ATP binding"/>
    <property type="evidence" value="ECO:0007669"/>
    <property type="project" value="UniProtKB-UniRule"/>
</dbReference>
<feature type="region of interest" description="Disordered" evidence="7">
    <location>
        <begin position="1"/>
        <end position="116"/>
    </location>
</feature>
<name>A0A6B0RXU1_9CETA</name>
<dbReference type="InterPro" id="IPR014001">
    <property type="entry name" value="Helicase_ATP-bd"/>
</dbReference>
<dbReference type="InterPro" id="IPR025313">
    <property type="entry name" value="SPB4-like_CTE"/>
</dbReference>
<evidence type="ECO:0000256" key="3">
    <source>
        <dbReference type="ARBA" id="ARBA00022806"/>
    </source>
</evidence>
<dbReference type="AlphaFoldDB" id="A0A6B0RXU1"/>
<evidence type="ECO:0000313" key="11">
    <source>
        <dbReference type="Proteomes" id="UP000322234"/>
    </source>
</evidence>
<keyword evidence="5 6" id="KW-0694">RNA-binding</keyword>
<keyword evidence="1 6" id="KW-0547">Nucleotide-binding</keyword>
<keyword evidence="4 6" id="KW-0067">ATP-binding</keyword>
<evidence type="ECO:0000256" key="7">
    <source>
        <dbReference type="SAM" id="MobiDB-lite"/>
    </source>
</evidence>
<dbReference type="GO" id="GO:0003723">
    <property type="term" value="F:RNA binding"/>
    <property type="evidence" value="ECO:0007669"/>
    <property type="project" value="UniProtKB-UniRule"/>
</dbReference>
<evidence type="ECO:0000256" key="1">
    <source>
        <dbReference type="ARBA" id="ARBA00022741"/>
    </source>
</evidence>
<proteinExistence type="inferred from homology"/>